<dbReference type="EMBL" id="LR134523">
    <property type="protein sequence ID" value="VEJ34789.1"/>
    <property type="molecule type" value="Genomic_DNA"/>
</dbReference>
<dbReference type="Pfam" id="PF00005">
    <property type="entry name" value="ABC_tran"/>
    <property type="match status" value="1"/>
</dbReference>
<dbReference type="Proteomes" id="UP000269544">
    <property type="component" value="Chromosome"/>
</dbReference>
<comment type="similarity">
    <text evidence="1">Belongs to the ABC transporter superfamily.</text>
</comment>
<dbReference type="PROSITE" id="PS50893">
    <property type="entry name" value="ABC_TRANSPORTER_2"/>
    <property type="match status" value="1"/>
</dbReference>
<evidence type="ECO:0000313" key="10">
    <source>
        <dbReference type="EMBL" id="VEJ34789.1"/>
    </source>
</evidence>
<keyword evidence="7" id="KW-0029">Amino-acid transport</keyword>
<dbReference type="PROSITE" id="PS00211">
    <property type="entry name" value="ABC_TRANSPORTER_1"/>
    <property type="match status" value="1"/>
</dbReference>
<keyword evidence="2" id="KW-0813">Transport</keyword>
<feature type="domain" description="ABC transporter" evidence="9">
    <location>
        <begin position="2"/>
        <end position="229"/>
    </location>
</feature>
<dbReference type="PANTHER" id="PTHR43166">
    <property type="entry name" value="AMINO ACID IMPORT ATP-BINDING PROTEIN"/>
    <property type="match status" value="1"/>
</dbReference>
<dbReference type="SUPFAM" id="SSF52540">
    <property type="entry name" value="P-loop containing nucleoside triphosphate hydrolases"/>
    <property type="match status" value="1"/>
</dbReference>
<dbReference type="KEGG" id="piv:NCTC13079_00323"/>
<evidence type="ECO:0000256" key="5">
    <source>
        <dbReference type="ARBA" id="ARBA00022840"/>
    </source>
</evidence>
<reference evidence="10 11" key="1">
    <citation type="submission" date="2018-12" db="EMBL/GenBank/DDBJ databases">
        <authorList>
            <consortium name="Pathogen Informatics"/>
        </authorList>
    </citation>
    <scope>NUCLEOTIDE SEQUENCE [LARGE SCALE GENOMIC DNA]</scope>
    <source>
        <strain evidence="10 11">NCTC13079</strain>
    </source>
</reference>
<sequence>MIEIKNLKKSYNASIILEDVNLKVPSGDFFGLIGNSGSGKSTLLRCINGLEDIDSGEIWIDDVNVCELKENEIQRLRKDIGMVFQGFSLMRRLTVSENIALPLRVWRYEKSEIDHRVEHLLELVNLKDKGDFFPGQLSGGQKQRVAIARALALQSSILLCDEPTSALDPANEASILRLLVELNRSLGITIVIVSHQMDVIRAVCDSFTVVKDGSVSPPLPVCELDSVEFS</sequence>
<dbReference type="InterPro" id="IPR003593">
    <property type="entry name" value="AAA+_ATPase"/>
</dbReference>
<proteinExistence type="inferred from homology"/>
<dbReference type="SMART" id="SM00382">
    <property type="entry name" value="AAA"/>
    <property type="match status" value="1"/>
</dbReference>
<gene>
    <name evidence="10" type="primary">metN_1</name>
    <name evidence="10" type="ORF">NCTC13079_00323</name>
</gene>
<dbReference type="RefSeq" id="WP_164715175.1">
    <property type="nucleotide sequence ID" value="NZ_JAUSWF010000002.1"/>
</dbReference>
<dbReference type="GO" id="GO:0005524">
    <property type="term" value="F:ATP binding"/>
    <property type="evidence" value="ECO:0007669"/>
    <property type="project" value="UniProtKB-KW"/>
</dbReference>
<evidence type="ECO:0000313" key="11">
    <source>
        <dbReference type="Proteomes" id="UP000269544"/>
    </source>
</evidence>
<dbReference type="GO" id="GO:0005886">
    <property type="term" value="C:plasma membrane"/>
    <property type="evidence" value="ECO:0007669"/>
    <property type="project" value="UniProtKB-ARBA"/>
</dbReference>
<evidence type="ECO:0000256" key="1">
    <source>
        <dbReference type="ARBA" id="ARBA00005417"/>
    </source>
</evidence>
<evidence type="ECO:0000256" key="2">
    <source>
        <dbReference type="ARBA" id="ARBA00022448"/>
    </source>
</evidence>
<keyword evidence="5 10" id="KW-0067">ATP-binding</keyword>
<dbReference type="InterPro" id="IPR017871">
    <property type="entry name" value="ABC_transporter-like_CS"/>
</dbReference>
<keyword evidence="4" id="KW-0547">Nucleotide-binding</keyword>
<keyword evidence="10" id="KW-0378">Hydrolase</keyword>
<keyword evidence="6" id="KW-1278">Translocase</keyword>
<dbReference type="AlphaFoldDB" id="A0A3S4YUQ1"/>
<keyword evidence="11" id="KW-1185">Reference proteome</keyword>
<dbReference type="EC" id="3.6.3.-" evidence="10"/>
<keyword evidence="8" id="KW-0472">Membrane</keyword>
<name>A0A3S4YUQ1_9FIRM</name>
<evidence type="ECO:0000256" key="3">
    <source>
        <dbReference type="ARBA" id="ARBA00022475"/>
    </source>
</evidence>
<evidence type="ECO:0000256" key="8">
    <source>
        <dbReference type="ARBA" id="ARBA00023136"/>
    </source>
</evidence>
<protein>
    <submittedName>
        <fullName evidence="10">Methionine import ATP-binding protein MetN</fullName>
        <ecNumber evidence="10">3.6.3.-</ecNumber>
    </submittedName>
</protein>
<accession>A0A3S4YUQ1</accession>
<dbReference type="FunFam" id="3.40.50.300:FF:000056">
    <property type="entry name" value="Cell division ATP-binding protein FtsE"/>
    <property type="match status" value="1"/>
</dbReference>
<dbReference type="InterPro" id="IPR027417">
    <property type="entry name" value="P-loop_NTPase"/>
</dbReference>
<evidence type="ECO:0000259" key="9">
    <source>
        <dbReference type="PROSITE" id="PS50893"/>
    </source>
</evidence>
<evidence type="ECO:0000256" key="6">
    <source>
        <dbReference type="ARBA" id="ARBA00022967"/>
    </source>
</evidence>
<dbReference type="GO" id="GO:0016887">
    <property type="term" value="F:ATP hydrolysis activity"/>
    <property type="evidence" value="ECO:0007669"/>
    <property type="project" value="InterPro"/>
</dbReference>
<dbReference type="PANTHER" id="PTHR43166:SF30">
    <property type="entry name" value="METHIONINE IMPORT ATP-BINDING PROTEIN METN"/>
    <property type="match status" value="1"/>
</dbReference>
<dbReference type="InterPro" id="IPR050086">
    <property type="entry name" value="MetN_ABC_transporter-like"/>
</dbReference>
<keyword evidence="3" id="KW-1003">Cell membrane</keyword>
<dbReference type="Gene3D" id="3.40.50.300">
    <property type="entry name" value="P-loop containing nucleotide triphosphate hydrolases"/>
    <property type="match status" value="1"/>
</dbReference>
<dbReference type="InterPro" id="IPR003439">
    <property type="entry name" value="ABC_transporter-like_ATP-bd"/>
</dbReference>
<evidence type="ECO:0000256" key="4">
    <source>
        <dbReference type="ARBA" id="ARBA00022741"/>
    </source>
</evidence>
<evidence type="ECO:0000256" key="7">
    <source>
        <dbReference type="ARBA" id="ARBA00022970"/>
    </source>
</evidence>
<organism evidence="10 11">
    <name type="scientific">Aedoeadaptatus ivorii</name>
    <dbReference type="NCBI Taxonomy" id="54006"/>
    <lineage>
        <taxon>Bacteria</taxon>
        <taxon>Bacillati</taxon>
        <taxon>Bacillota</taxon>
        <taxon>Tissierellia</taxon>
        <taxon>Tissierellales</taxon>
        <taxon>Peptoniphilaceae</taxon>
        <taxon>Aedoeadaptatus</taxon>
    </lineage>
</organism>
<dbReference type="GO" id="GO:0006865">
    <property type="term" value="P:amino acid transport"/>
    <property type="evidence" value="ECO:0007669"/>
    <property type="project" value="UniProtKB-KW"/>
</dbReference>